<keyword evidence="10 17" id="KW-0560">Oxidoreductase</keyword>
<dbReference type="GO" id="GO:0050311">
    <property type="term" value="F:sulfite reductase (ferredoxin) activity"/>
    <property type="evidence" value="ECO:0007669"/>
    <property type="project" value="UniProtKB-EC"/>
</dbReference>
<dbReference type="InterPro" id="IPR045854">
    <property type="entry name" value="NO2/SO3_Rdtase_4Fe4S_sf"/>
</dbReference>
<gene>
    <name evidence="17" type="primary">sir</name>
    <name evidence="17" type="ORF">NRB20_38320</name>
</gene>
<organism evidence="17 18">
    <name type="scientific">Nocardia macrotermitis</name>
    <dbReference type="NCBI Taxonomy" id="2585198"/>
    <lineage>
        <taxon>Bacteria</taxon>
        <taxon>Bacillati</taxon>
        <taxon>Actinomycetota</taxon>
        <taxon>Actinomycetes</taxon>
        <taxon>Mycobacteriales</taxon>
        <taxon>Nocardiaceae</taxon>
        <taxon>Nocardia</taxon>
    </lineage>
</organism>
<dbReference type="PRINTS" id="PR00397">
    <property type="entry name" value="SIROHAEM"/>
</dbReference>
<evidence type="ECO:0000256" key="12">
    <source>
        <dbReference type="ARBA" id="ARBA00023014"/>
    </source>
</evidence>
<comment type="caution">
    <text evidence="17">The sequence shown here is derived from an EMBL/GenBank/DDBJ whole genome shotgun (WGS) entry which is preliminary data.</text>
</comment>
<dbReference type="GO" id="GO:0020037">
    <property type="term" value="F:heme binding"/>
    <property type="evidence" value="ECO:0007669"/>
    <property type="project" value="InterPro"/>
</dbReference>
<evidence type="ECO:0000259" key="15">
    <source>
        <dbReference type="Pfam" id="PF01077"/>
    </source>
</evidence>
<feature type="compositionally biased region" description="Basic and acidic residues" evidence="14">
    <location>
        <begin position="56"/>
        <end position="69"/>
    </location>
</feature>
<dbReference type="InterPro" id="IPR006066">
    <property type="entry name" value="NO2/SO3_Rdtase_FeS/sirohaem_BS"/>
</dbReference>
<evidence type="ECO:0000256" key="3">
    <source>
        <dbReference type="ARBA" id="ARBA00003247"/>
    </source>
</evidence>
<dbReference type="EMBL" id="WEGK01000007">
    <property type="protein sequence ID" value="MQY20724.1"/>
    <property type="molecule type" value="Genomic_DNA"/>
</dbReference>
<evidence type="ECO:0000256" key="11">
    <source>
        <dbReference type="ARBA" id="ARBA00023004"/>
    </source>
</evidence>
<protein>
    <recommendedName>
        <fullName evidence="5">assimilatory sulfite reductase (ferredoxin)</fullName>
        <ecNumber evidence="5">1.8.7.1</ecNumber>
    </recommendedName>
</protein>
<reference evidence="17 18" key="1">
    <citation type="submission" date="2019-10" db="EMBL/GenBank/DDBJ databases">
        <title>Nocardia macrotermitis sp. nov. and Nocardia aurantia sp. nov., isolated from the gut of fungus growing-termite Macrotermes natalensis.</title>
        <authorList>
            <person name="Benndorf R."/>
            <person name="Schwitalla J."/>
            <person name="Martin K."/>
            <person name="De Beer W."/>
            <person name="Kaster A.-K."/>
            <person name="Vollmers J."/>
            <person name="Poulsen M."/>
            <person name="Beemelmanns C."/>
        </authorList>
    </citation>
    <scope>NUCLEOTIDE SEQUENCE [LARGE SCALE GENOMIC DNA]</scope>
    <source>
        <strain evidence="17 18">RB20</strain>
    </source>
</reference>
<feature type="domain" description="Nitrite/sulphite reductase 4Fe-4S" evidence="15">
    <location>
        <begin position="218"/>
        <end position="368"/>
    </location>
</feature>
<dbReference type="PANTHER" id="PTHR32439">
    <property type="entry name" value="FERREDOXIN--NITRITE REDUCTASE, CHLOROPLASTIC"/>
    <property type="match status" value="1"/>
</dbReference>
<evidence type="ECO:0000256" key="4">
    <source>
        <dbReference type="ARBA" id="ARBA00010429"/>
    </source>
</evidence>
<evidence type="ECO:0000256" key="5">
    <source>
        <dbReference type="ARBA" id="ARBA00012353"/>
    </source>
</evidence>
<feature type="region of interest" description="Disordered" evidence="14">
    <location>
        <begin position="1"/>
        <end position="93"/>
    </location>
</feature>
<name>A0A7K0D784_9NOCA</name>
<evidence type="ECO:0000256" key="13">
    <source>
        <dbReference type="ARBA" id="ARBA00049518"/>
    </source>
</evidence>
<comment type="function">
    <text evidence="3">Catalyzes the reduction of sulfite to sulfide, a step in the biosynthesis of sulfur-containing amino acids and cofactors.</text>
</comment>
<dbReference type="InterPro" id="IPR036136">
    <property type="entry name" value="Nit/Sulf_reduc_fer-like_dom_sf"/>
</dbReference>
<dbReference type="PANTHER" id="PTHR32439:SF0">
    <property type="entry name" value="FERREDOXIN--NITRITE REDUCTASE, CHLOROPLASTIC"/>
    <property type="match status" value="1"/>
</dbReference>
<evidence type="ECO:0000256" key="2">
    <source>
        <dbReference type="ARBA" id="ARBA00001966"/>
    </source>
</evidence>
<dbReference type="InterPro" id="IPR051329">
    <property type="entry name" value="NIR_SIR_4Fe-4S"/>
</dbReference>
<dbReference type="Gene3D" id="3.90.480.20">
    <property type="match status" value="1"/>
</dbReference>
<keyword evidence="6" id="KW-0004">4Fe-4S</keyword>
<keyword evidence="8" id="KW-0479">Metal-binding</keyword>
<keyword evidence="9" id="KW-0883">Thioether bond</keyword>
<dbReference type="GO" id="GO:0046872">
    <property type="term" value="F:metal ion binding"/>
    <property type="evidence" value="ECO:0007669"/>
    <property type="project" value="UniProtKB-KW"/>
</dbReference>
<dbReference type="Pfam" id="PF01077">
    <property type="entry name" value="NIR_SIR"/>
    <property type="match status" value="2"/>
</dbReference>
<dbReference type="GO" id="GO:0051539">
    <property type="term" value="F:4 iron, 4 sulfur cluster binding"/>
    <property type="evidence" value="ECO:0007669"/>
    <property type="project" value="UniProtKB-KW"/>
</dbReference>
<dbReference type="InterPro" id="IPR006067">
    <property type="entry name" value="NO2/SO3_Rdtase_4Fe4S_dom"/>
</dbReference>
<dbReference type="FunFam" id="3.30.413.10:FF:000013">
    <property type="entry name" value="Sulfite reductase [ferredoxin]"/>
    <property type="match status" value="1"/>
</dbReference>
<evidence type="ECO:0000256" key="14">
    <source>
        <dbReference type="SAM" id="MobiDB-lite"/>
    </source>
</evidence>
<keyword evidence="7" id="KW-0349">Heme</keyword>
<feature type="domain" description="Nitrite/Sulfite reductase ferredoxin-like" evidence="16">
    <location>
        <begin position="395"/>
        <end position="456"/>
    </location>
</feature>
<dbReference type="InterPro" id="IPR005117">
    <property type="entry name" value="NiRdtase/SiRdtase_haem-b_fer"/>
</dbReference>
<comment type="cofactor">
    <cofactor evidence="2">
        <name>[4Fe-4S] cluster</name>
        <dbReference type="ChEBI" id="CHEBI:49883"/>
    </cofactor>
</comment>
<evidence type="ECO:0000256" key="1">
    <source>
        <dbReference type="ARBA" id="ARBA00001929"/>
    </source>
</evidence>
<feature type="domain" description="Nitrite/Sulfite reductase ferredoxin-like" evidence="16">
    <location>
        <begin position="149"/>
        <end position="208"/>
    </location>
</feature>
<feature type="domain" description="Nitrite/sulphite reductase 4Fe-4S" evidence="15">
    <location>
        <begin position="469"/>
        <end position="607"/>
    </location>
</feature>
<evidence type="ECO:0000256" key="6">
    <source>
        <dbReference type="ARBA" id="ARBA00022485"/>
    </source>
</evidence>
<evidence type="ECO:0000256" key="8">
    <source>
        <dbReference type="ARBA" id="ARBA00022723"/>
    </source>
</evidence>
<dbReference type="OrthoDB" id="3189055at2"/>
<dbReference type="Proteomes" id="UP000438448">
    <property type="component" value="Unassembled WGS sequence"/>
</dbReference>
<comment type="cofactor">
    <cofactor evidence="1">
        <name>siroheme</name>
        <dbReference type="ChEBI" id="CHEBI:60052"/>
    </cofactor>
</comment>
<dbReference type="FunFam" id="3.30.413.10:FF:000009">
    <property type="entry name" value="Sulfite reductase [ferredoxin]"/>
    <property type="match status" value="1"/>
</dbReference>
<dbReference type="AlphaFoldDB" id="A0A7K0D784"/>
<dbReference type="SUPFAM" id="SSF55124">
    <property type="entry name" value="Nitrite/Sulfite reductase N-terminal domain-like"/>
    <property type="match status" value="2"/>
</dbReference>
<dbReference type="EC" id="1.8.7.1" evidence="5"/>
<sequence length="612" mass="68482">MTSSTDAGHTAESEPVARAEAERVAREQEVARERAQAARERRARSRAGASTQTAGPRERTGKPLRRKSEGQWALGYREPLNANEQSKKDDHPLNVRTRIENIYAPGGFDSIDKADLRGRFRWWGLYTQREQGYDGTWTGDENVDILEASYFMMRVRCDGGALNAEQLRTLGGISTEFARDTADLSDRENLQYHWIEIENVPEIWRRIEGVGLQTTQACGDCPRVVLGSPLAGESLDEVIDGSWAVEEITRRYVGKKEYSNLPRKFKTAISGQQDVVHEINDLAFIGVEHPEHGPGFDLWVGGGLSTNPMLAQRVGAWVPLADVPDVWEAVVSLFRDYGYRRLRTKARLKFLIKDWGIEKFRQVLEDEFLKRKLIDGPAPEAPVRPIDHVGVQKLRNGLNAVGFSPIAGRVSGTTLTKVADAAERIGSDRIRFTPYQKLIVLDVPDDKVEELIAELEPLNLQARPSAWRRNLLACSGIEFCKLSFVETRKRSQVLAPELDQRLADINAQLDVPVTININGCPNSCGRSQIADIGFKGQLVDDGDGNQVEGFQVHLGGTLGMDAAFGRKLRQHKVTSAELGDYIERVVRNFVKGRTEGERFAQWAVRTDEADLR</sequence>
<feature type="compositionally biased region" description="Basic and acidic residues" evidence="14">
    <location>
        <begin position="9"/>
        <end position="40"/>
    </location>
</feature>
<dbReference type="SUPFAM" id="SSF56014">
    <property type="entry name" value="Nitrite and sulphite reductase 4Fe-4S domain-like"/>
    <property type="match status" value="2"/>
</dbReference>
<comment type="catalytic activity">
    <reaction evidence="13">
        <text>hydrogen sulfide + 6 oxidized [2Fe-2S]-[ferredoxin] + 3 H2O = sulfite + 6 reduced [2Fe-2S]-[ferredoxin] + 7 H(+)</text>
        <dbReference type="Rhea" id="RHEA:23132"/>
        <dbReference type="Rhea" id="RHEA-COMP:10000"/>
        <dbReference type="Rhea" id="RHEA-COMP:10001"/>
        <dbReference type="ChEBI" id="CHEBI:15377"/>
        <dbReference type="ChEBI" id="CHEBI:15378"/>
        <dbReference type="ChEBI" id="CHEBI:17359"/>
        <dbReference type="ChEBI" id="CHEBI:29919"/>
        <dbReference type="ChEBI" id="CHEBI:33737"/>
        <dbReference type="ChEBI" id="CHEBI:33738"/>
        <dbReference type="EC" id="1.8.7.1"/>
    </reaction>
</comment>
<proteinExistence type="inferred from homology"/>
<evidence type="ECO:0000313" key="17">
    <source>
        <dbReference type="EMBL" id="MQY20724.1"/>
    </source>
</evidence>
<dbReference type="Gene3D" id="3.30.413.10">
    <property type="entry name" value="Sulfite Reductase Hemoprotein, domain 1"/>
    <property type="match status" value="2"/>
</dbReference>
<keyword evidence="18" id="KW-1185">Reference proteome</keyword>
<accession>A0A7K0D784</accession>
<keyword evidence="11" id="KW-0408">Iron</keyword>
<dbReference type="Pfam" id="PF03460">
    <property type="entry name" value="NIR_SIR_ferr"/>
    <property type="match status" value="2"/>
</dbReference>
<evidence type="ECO:0000259" key="16">
    <source>
        <dbReference type="Pfam" id="PF03460"/>
    </source>
</evidence>
<dbReference type="RefSeq" id="WP_153411429.1">
    <property type="nucleotide sequence ID" value="NZ_WEGK01000007.1"/>
</dbReference>
<evidence type="ECO:0000313" key="18">
    <source>
        <dbReference type="Proteomes" id="UP000438448"/>
    </source>
</evidence>
<keyword evidence="12" id="KW-0411">Iron-sulfur</keyword>
<evidence type="ECO:0000256" key="10">
    <source>
        <dbReference type="ARBA" id="ARBA00023002"/>
    </source>
</evidence>
<evidence type="ECO:0000256" key="9">
    <source>
        <dbReference type="ARBA" id="ARBA00022784"/>
    </source>
</evidence>
<comment type="similarity">
    <text evidence="4">Belongs to the nitrite and sulfite reductase 4Fe-4S domain family.</text>
</comment>
<evidence type="ECO:0000256" key="7">
    <source>
        <dbReference type="ARBA" id="ARBA00022617"/>
    </source>
</evidence>
<dbReference type="PROSITE" id="PS00365">
    <property type="entry name" value="NIR_SIR"/>
    <property type="match status" value="1"/>
</dbReference>